<gene>
    <name evidence="2" type="ORF">BpHYR1_027608</name>
</gene>
<protein>
    <submittedName>
        <fullName evidence="2">Uncharacterized protein</fullName>
    </submittedName>
</protein>
<dbReference type="Proteomes" id="UP000276133">
    <property type="component" value="Unassembled WGS sequence"/>
</dbReference>
<keyword evidence="1" id="KW-1133">Transmembrane helix</keyword>
<keyword evidence="3" id="KW-1185">Reference proteome</keyword>
<evidence type="ECO:0000256" key="1">
    <source>
        <dbReference type="SAM" id="Phobius"/>
    </source>
</evidence>
<sequence>MLRMKLQTKYHFFLKRFRIFYYVEQNNFFSLFFFSLCIYSFNFLIFTSI</sequence>
<proteinExistence type="predicted"/>
<reference evidence="2 3" key="1">
    <citation type="journal article" date="2018" name="Sci. Rep.">
        <title>Genomic signatures of local adaptation to the degree of environmental predictability in rotifers.</title>
        <authorList>
            <person name="Franch-Gras L."/>
            <person name="Hahn C."/>
            <person name="Garcia-Roger E.M."/>
            <person name="Carmona M.J."/>
            <person name="Serra M."/>
            <person name="Gomez A."/>
        </authorList>
    </citation>
    <scope>NUCLEOTIDE SEQUENCE [LARGE SCALE GENOMIC DNA]</scope>
    <source>
        <strain evidence="2">HYR1</strain>
    </source>
</reference>
<dbReference type="EMBL" id="REGN01005330">
    <property type="protein sequence ID" value="RNA13795.1"/>
    <property type="molecule type" value="Genomic_DNA"/>
</dbReference>
<accession>A0A3M7QS36</accession>
<organism evidence="2 3">
    <name type="scientific">Brachionus plicatilis</name>
    <name type="common">Marine rotifer</name>
    <name type="synonym">Brachionus muelleri</name>
    <dbReference type="NCBI Taxonomy" id="10195"/>
    <lineage>
        <taxon>Eukaryota</taxon>
        <taxon>Metazoa</taxon>
        <taxon>Spiralia</taxon>
        <taxon>Gnathifera</taxon>
        <taxon>Rotifera</taxon>
        <taxon>Eurotatoria</taxon>
        <taxon>Monogononta</taxon>
        <taxon>Pseudotrocha</taxon>
        <taxon>Ploima</taxon>
        <taxon>Brachionidae</taxon>
        <taxon>Brachionus</taxon>
    </lineage>
</organism>
<name>A0A3M7QS36_BRAPC</name>
<keyword evidence="1" id="KW-0812">Transmembrane</keyword>
<evidence type="ECO:0000313" key="2">
    <source>
        <dbReference type="EMBL" id="RNA13795.1"/>
    </source>
</evidence>
<feature type="transmembrane region" description="Helical" evidence="1">
    <location>
        <begin position="21"/>
        <end position="46"/>
    </location>
</feature>
<keyword evidence="1" id="KW-0472">Membrane</keyword>
<evidence type="ECO:0000313" key="3">
    <source>
        <dbReference type="Proteomes" id="UP000276133"/>
    </source>
</evidence>
<comment type="caution">
    <text evidence="2">The sequence shown here is derived from an EMBL/GenBank/DDBJ whole genome shotgun (WGS) entry which is preliminary data.</text>
</comment>
<dbReference type="AlphaFoldDB" id="A0A3M7QS36"/>